<evidence type="ECO:0000313" key="2">
    <source>
        <dbReference type="EMBL" id="KAK7682462.1"/>
    </source>
</evidence>
<gene>
    <name evidence="2" type="ORF">QCA50_014262</name>
</gene>
<evidence type="ECO:0000256" key="1">
    <source>
        <dbReference type="SAM" id="MobiDB-lite"/>
    </source>
</evidence>
<dbReference type="Proteomes" id="UP001385951">
    <property type="component" value="Unassembled WGS sequence"/>
</dbReference>
<dbReference type="EMBL" id="JASBNA010000035">
    <property type="protein sequence ID" value="KAK7682462.1"/>
    <property type="molecule type" value="Genomic_DNA"/>
</dbReference>
<feature type="compositionally biased region" description="Low complexity" evidence="1">
    <location>
        <begin position="83"/>
        <end position="117"/>
    </location>
</feature>
<organism evidence="2 3">
    <name type="scientific">Cerrena zonata</name>
    <dbReference type="NCBI Taxonomy" id="2478898"/>
    <lineage>
        <taxon>Eukaryota</taxon>
        <taxon>Fungi</taxon>
        <taxon>Dikarya</taxon>
        <taxon>Basidiomycota</taxon>
        <taxon>Agaricomycotina</taxon>
        <taxon>Agaricomycetes</taxon>
        <taxon>Polyporales</taxon>
        <taxon>Cerrenaceae</taxon>
        <taxon>Cerrena</taxon>
    </lineage>
</organism>
<protein>
    <submittedName>
        <fullName evidence="2">Uncharacterized protein</fullName>
    </submittedName>
</protein>
<dbReference type="AlphaFoldDB" id="A0AAW0FQW6"/>
<sequence length="218" mass="24366">MSMNKNQTQHPLTQLLTALGDEAVELLIKYRDETYAPRIVAIQPDQYSVDNAEQWIRIDAFQDWIDEYMQRAHTTRKGATPVRSQPATPSRSRSTSTAPTPSHSRSATSTASTPGSRHSVSKQPRTTLVLDHIPPPIFEISDSKDDSLPKPKRPQNVSVKSEPNSDVIVISDDDEVTFVDSPPAPLRLKLEDSIAITRQRCTKKIITLTSVPRCWDVP</sequence>
<reference evidence="2 3" key="1">
    <citation type="submission" date="2022-09" db="EMBL/GenBank/DDBJ databases">
        <authorList>
            <person name="Palmer J.M."/>
        </authorList>
    </citation>
    <scope>NUCLEOTIDE SEQUENCE [LARGE SCALE GENOMIC DNA]</scope>
    <source>
        <strain evidence="2 3">DSM 7382</strain>
    </source>
</reference>
<evidence type="ECO:0000313" key="3">
    <source>
        <dbReference type="Proteomes" id="UP001385951"/>
    </source>
</evidence>
<name>A0AAW0FQW6_9APHY</name>
<keyword evidence="3" id="KW-1185">Reference proteome</keyword>
<proteinExistence type="predicted"/>
<comment type="caution">
    <text evidence="2">The sequence shown here is derived from an EMBL/GenBank/DDBJ whole genome shotgun (WGS) entry which is preliminary data.</text>
</comment>
<feature type="region of interest" description="Disordered" evidence="1">
    <location>
        <begin position="73"/>
        <end position="163"/>
    </location>
</feature>
<accession>A0AAW0FQW6</accession>